<feature type="region of interest" description="Disordered" evidence="1">
    <location>
        <begin position="192"/>
        <end position="219"/>
    </location>
</feature>
<dbReference type="InterPro" id="IPR009000">
    <property type="entry name" value="Transl_B-barrel_sf"/>
</dbReference>
<feature type="region of interest" description="Disordered" evidence="1">
    <location>
        <begin position="98"/>
        <end position="118"/>
    </location>
</feature>
<feature type="region of interest" description="Disordered" evidence="1">
    <location>
        <begin position="542"/>
        <end position="563"/>
    </location>
</feature>
<accession>A0A2J8A096</accession>
<dbReference type="EMBL" id="PGGS01000270">
    <property type="protein sequence ID" value="PNH05935.1"/>
    <property type="molecule type" value="Genomic_DNA"/>
</dbReference>
<feature type="compositionally biased region" description="Low complexity" evidence="1">
    <location>
        <begin position="148"/>
        <end position="172"/>
    </location>
</feature>
<dbReference type="Proteomes" id="UP000236333">
    <property type="component" value="Unassembled WGS sequence"/>
</dbReference>
<evidence type="ECO:0000256" key="1">
    <source>
        <dbReference type="SAM" id="MobiDB-lite"/>
    </source>
</evidence>
<feature type="region of interest" description="Disordered" evidence="1">
    <location>
        <begin position="1"/>
        <end position="36"/>
    </location>
</feature>
<comment type="caution">
    <text evidence="2">The sequence shown here is derived from an EMBL/GenBank/DDBJ whole genome shotgun (WGS) entry which is preliminary data.</text>
</comment>
<feature type="region of interest" description="Disordered" evidence="1">
    <location>
        <begin position="147"/>
        <end position="172"/>
    </location>
</feature>
<dbReference type="AlphaFoldDB" id="A0A2J8A096"/>
<dbReference type="OrthoDB" id="364892at2759"/>
<proteinExistence type="predicted"/>
<dbReference type="Gene3D" id="2.40.30.10">
    <property type="entry name" value="Translation factors"/>
    <property type="match status" value="1"/>
</dbReference>
<feature type="region of interest" description="Disordered" evidence="1">
    <location>
        <begin position="264"/>
        <end position="287"/>
    </location>
</feature>
<gene>
    <name evidence="2" type="ORF">TSOC_007761</name>
</gene>
<sequence>MAGAFRARSLRSDRKGSSVREEGRDPSGRGGGTADREATGLFKYEMGMLAEKGLMFKSLRRAADKAVAVLAGVEEVHRAFHYAFELALYASMRAAVVQPPPPQQQQSTPSHQPHSQQPQQQYVVMYLPQGPGGGGPRAILVPSNALQAAPSSPAPSTGGASAPGTARSWSPAATASSAATAWSPLAAATLQPPPFPTAARSPYSYPQQQPRRAVNFEPPPVMTARPTAYDSSPYGGSAYGGSSPHMYGTNGIGYPAYRSTATHLHNYHHPPTASNPPHNHHPPYTAPLPPAAPTYPHYPPPLPATFARPYTPPASYRYFSPPPGSPSRPSSSPHFPPALYGSGGAGSAVPYGFAASGHAPAASSPTSPALLTDLSAYSPRGALSDGGGWPTGAVHAGAVHAVVPGAAPGSMMMLTYVAAHTTASGEVVLRPQRDPAQPPMLVVAQEDPELHGGGFGGGKGGGGGSGKLVRFASAGGGGDEGAHQTYTYVPGLSESSVAAAEGDVLPFLTPYMGEAAAPPWEGGGVRRPVSGGGAEQLMERFRSVGDDGGGGGAAPYAAGPTSPLPSRAAELEFAAAGPAAAAAAAGGSPFRHEAPRGGSGAPAAPPLPPQASYDRLAALAGLEPALLGGGGAAALKTLAGRSGSGGGGGGAGASPQQLRLPDEGRLRKAEALVASAEGGDWGSVVALAAAVRRGPEWVIDSTYELFMDLGASDELCEFPVVYASGVNGTSGMTPDTMHEDLQPLFDTIVREVNPPAVAPNEPLQMLCANIDYDEHKGRIAIGRVSSGTIKRGQSVAICSRAQEAGEHGAMEAMRRVQRLLQRHVQLQGRLEAVAVGGGRREGL</sequence>
<feature type="compositionally biased region" description="Basic and acidic residues" evidence="1">
    <location>
        <begin position="10"/>
        <end position="27"/>
    </location>
</feature>
<feature type="region of interest" description="Disordered" evidence="1">
    <location>
        <begin position="317"/>
        <end position="338"/>
    </location>
</feature>
<protein>
    <submittedName>
        <fullName evidence="2">GTP-binding protein TypA/BipA</fullName>
    </submittedName>
</protein>
<keyword evidence="3" id="KW-1185">Reference proteome</keyword>
<evidence type="ECO:0000313" key="3">
    <source>
        <dbReference type="Proteomes" id="UP000236333"/>
    </source>
</evidence>
<reference evidence="2 3" key="1">
    <citation type="journal article" date="2017" name="Mol. Biol. Evol.">
        <title>The 4-celled Tetrabaena socialis nuclear genome reveals the essential components for genetic control of cell number at the origin of multicellularity in the volvocine lineage.</title>
        <authorList>
            <person name="Featherston J."/>
            <person name="Arakaki Y."/>
            <person name="Hanschen E.R."/>
            <person name="Ferris P.J."/>
            <person name="Michod R.E."/>
            <person name="Olson B.J.S.C."/>
            <person name="Nozaki H."/>
            <person name="Durand P.M."/>
        </authorList>
    </citation>
    <scope>NUCLEOTIDE SEQUENCE [LARGE SCALE GENOMIC DNA]</scope>
    <source>
        <strain evidence="2 3">NIES-571</strain>
    </source>
</reference>
<organism evidence="2 3">
    <name type="scientific">Tetrabaena socialis</name>
    <dbReference type="NCBI Taxonomy" id="47790"/>
    <lineage>
        <taxon>Eukaryota</taxon>
        <taxon>Viridiplantae</taxon>
        <taxon>Chlorophyta</taxon>
        <taxon>core chlorophytes</taxon>
        <taxon>Chlorophyceae</taxon>
        <taxon>CS clade</taxon>
        <taxon>Chlamydomonadales</taxon>
        <taxon>Tetrabaenaceae</taxon>
        <taxon>Tetrabaena</taxon>
    </lineage>
</organism>
<dbReference type="SUPFAM" id="SSF50447">
    <property type="entry name" value="Translation proteins"/>
    <property type="match status" value="1"/>
</dbReference>
<feature type="compositionally biased region" description="Low complexity" evidence="1">
    <location>
        <begin position="104"/>
        <end position="118"/>
    </location>
</feature>
<name>A0A2J8A096_9CHLO</name>
<evidence type="ECO:0000313" key="2">
    <source>
        <dbReference type="EMBL" id="PNH05935.1"/>
    </source>
</evidence>
<feature type="region of interest" description="Disordered" evidence="1">
    <location>
        <begin position="586"/>
        <end position="609"/>
    </location>
</feature>